<dbReference type="EMBL" id="FOMN01000003">
    <property type="protein sequence ID" value="SFD41386.1"/>
    <property type="molecule type" value="Genomic_DNA"/>
</dbReference>
<dbReference type="GO" id="GO:0097367">
    <property type="term" value="F:carbohydrate derivative binding"/>
    <property type="evidence" value="ECO:0007669"/>
    <property type="project" value="InterPro"/>
</dbReference>
<accession>A0A1I1S4C8</accession>
<evidence type="ECO:0000313" key="4">
    <source>
        <dbReference type="Proteomes" id="UP000199599"/>
    </source>
</evidence>
<dbReference type="PANTHER" id="PTHR43443:SF1">
    <property type="entry name" value="3-HEXULOSE-6-PHOSPHATE ISOMERASE"/>
    <property type="match status" value="1"/>
</dbReference>
<dbReference type="SUPFAM" id="SSF53697">
    <property type="entry name" value="SIS domain"/>
    <property type="match status" value="1"/>
</dbReference>
<dbReference type="InterPro" id="IPR017552">
    <property type="entry name" value="PHI/rmpB"/>
</dbReference>
<dbReference type="PROSITE" id="PS51464">
    <property type="entry name" value="SIS"/>
    <property type="match status" value="1"/>
</dbReference>
<dbReference type="NCBIfam" id="TIGR03127">
    <property type="entry name" value="RuMP_HxlB"/>
    <property type="match status" value="1"/>
</dbReference>
<keyword evidence="3" id="KW-0413">Isomerase</keyword>
<evidence type="ECO:0000259" key="2">
    <source>
        <dbReference type="PROSITE" id="PS51464"/>
    </source>
</evidence>
<organism evidence="3 4">
    <name type="scientific">Lactobacillus bombicola</name>
    <dbReference type="NCBI Taxonomy" id="1505723"/>
    <lineage>
        <taxon>Bacteria</taxon>
        <taxon>Bacillati</taxon>
        <taxon>Bacillota</taxon>
        <taxon>Bacilli</taxon>
        <taxon>Lactobacillales</taxon>
        <taxon>Lactobacillaceae</taxon>
        <taxon>Lactobacillus</taxon>
    </lineage>
</organism>
<protein>
    <submittedName>
        <fullName evidence="3">6-phospho-3-hexuloisomerase</fullName>
    </submittedName>
</protein>
<dbReference type="GO" id="GO:1901135">
    <property type="term" value="P:carbohydrate derivative metabolic process"/>
    <property type="evidence" value="ECO:0007669"/>
    <property type="project" value="InterPro"/>
</dbReference>
<proteinExistence type="inferred from homology"/>
<dbReference type="RefSeq" id="WP_090092806.1">
    <property type="nucleotide sequence ID" value="NZ_CBCRVU010000003.1"/>
</dbReference>
<evidence type="ECO:0000313" key="3">
    <source>
        <dbReference type="EMBL" id="SFD41386.1"/>
    </source>
</evidence>
<dbReference type="CDD" id="cd05005">
    <property type="entry name" value="SIS_PHI"/>
    <property type="match status" value="1"/>
</dbReference>
<dbReference type="InterPro" id="IPR046348">
    <property type="entry name" value="SIS_dom_sf"/>
</dbReference>
<dbReference type="STRING" id="1505723.SAMN04487792_0733"/>
<gene>
    <name evidence="3" type="ORF">SAMN04487792_0733</name>
</gene>
<dbReference type="GO" id="GO:0016853">
    <property type="term" value="F:isomerase activity"/>
    <property type="evidence" value="ECO:0007669"/>
    <property type="project" value="UniProtKB-KW"/>
</dbReference>
<dbReference type="Gene3D" id="3.40.50.10490">
    <property type="entry name" value="Glucose-6-phosphate isomerase like protein, domain 1"/>
    <property type="match status" value="1"/>
</dbReference>
<reference evidence="4" key="1">
    <citation type="submission" date="2016-10" db="EMBL/GenBank/DDBJ databases">
        <authorList>
            <person name="Varghese N."/>
            <person name="Submissions S."/>
        </authorList>
    </citation>
    <scope>NUCLEOTIDE SEQUENCE [LARGE SCALE GENOMIC DNA]</scope>
    <source>
        <strain evidence="4">R-53102</strain>
    </source>
</reference>
<name>A0A1I1S4C8_9LACO</name>
<dbReference type="PANTHER" id="PTHR43443">
    <property type="entry name" value="3-HEXULOSE-6-PHOSPHATE ISOMERASE"/>
    <property type="match status" value="1"/>
</dbReference>
<dbReference type="Proteomes" id="UP000199599">
    <property type="component" value="Unassembled WGS sequence"/>
</dbReference>
<dbReference type="InterPro" id="IPR001347">
    <property type="entry name" value="SIS_dom"/>
</dbReference>
<comment type="similarity">
    <text evidence="1">Belongs to the SIS family. PHI subfamily.</text>
</comment>
<dbReference type="AlphaFoldDB" id="A0A1I1S4C8"/>
<feature type="domain" description="SIS" evidence="2">
    <location>
        <begin position="26"/>
        <end position="166"/>
    </location>
</feature>
<dbReference type="Pfam" id="PF01380">
    <property type="entry name" value="SIS"/>
    <property type="match status" value="1"/>
</dbReference>
<evidence type="ECO:0000256" key="1">
    <source>
        <dbReference type="ARBA" id="ARBA00009235"/>
    </source>
</evidence>
<sequence>MSELTSILDELAQVPDPLINEEVNELIRTIKEANRIYLSGAGRSGLMIRAFANRLMQLGFTISVVGEISEPHTRQGDLLIINSSSGNSTQLLAQANIAKNNGVKIAVVTTDIASPLAKMADIVIKIVAQSKVSKITSLQPMGSLFEQMSLLLFDAISLKLMKIVGATETTMRKNHADIE</sequence>